<keyword evidence="1" id="KW-0472">Membrane</keyword>
<feature type="transmembrane region" description="Helical" evidence="1">
    <location>
        <begin position="20"/>
        <end position="49"/>
    </location>
</feature>
<sequence>MTVTTDAAGPSPCRPAQSEGYSVATVLLLVVGGFVVPVAGWFAGVVMLWAGPRWTVADKWLGTLVWPAVVVVPLAAGLATAAVAGRDLGPGVLAGGVVGVVAVLVGLPWAFVHLLRAARR</sequence>
<keyword evidence="1" id="KW-1133">Transmembrane helix</keyword>
<comment type="caution">
    <text evidence="2">The sequence shown here is derived from an EMBL/GenBank/DDBJ whole genome shotgun (WGS) entry which is preliminary data.</text>
</comment>
<dbReference type="Proteomes" id="UP001385809">
    <property type="component" value="Unassembled WGS sequence"/>
</dbReference>
<dbReference type="RefSeq" id="WP_337696485.1">
    <property type="nucleotide sequence ID" value="NZ_JBBEGN010000009.1"/>
</dbReference>
<organism evidence="2 3">
    <name type="scientific">Actinomycetospora aurantiaca</name>
    <dbReference type="NCBI Taxonomy" id="3129233"/>
    <lineage>
        <taxon>Bacteria</taxon>
        <taxon>Bacillati</taxon>
        <taxon>Actinomycetota</taxon>
        <taxon>Actinomycetes</taxon>
        <taxon>Pseudonocardiales</taxon>
        <taxon>Pseudonocardiaceae</taxon>
        <taxon>Actinomycetospora</taxon>
    </lineage>
</organism>
<keyword evidence="1" id="KW-0812">Transmembrane</keyword>
<evidence type="ECO:0000313" key="3">
    <source>
        <dbReference type="Proteomes" id="UP001385809"/>
    </source>
</evidence>
<protein>
    <submittedName>
        <fullName evidence="2">Uncharacterized protein</fullName>
    </submittedName>
</protein>
<evidence type="ECO:0000313" key="2">
    <source>
        <dbReference type="EMBL" id="MEJ2869911.1"/>
    </source>
</evidence>
<feature type="transmembrane region" description="Helical" evidence="1">
    <location>
        <begin position="91"/>
        <end position="115"/>
    </location>
</feature>
<reference evidence="2 3" key="1">
    <citation type="submission" date="2024-03" db="EMBL/GenBank/DDBJ databases">
        <title>Actinomycetospora sp. OC33-EN08, a novel actinomycete isolated from wild orchid (Aerides multiflora).</title>
        <authorList>
            <person name="Suriyachadkun C."/>
        </authorList>
    </citation>
    <scope>NUCLEOTIDE SEQUENCE [LARGE SCALE GENOMIC DNA]</scope>
    <source>
        <strain evidence="2 3">OC33-EN08</strain>
    </source>
</reference>
<dbReference type="EMBL" id="JBBEGN010000009">
    <property type="protein sequence ID" value="MEJ2869911.1"/>
    <property type="molecule type" value="Genomic_DNA"/>
</dbReference>
<evidence type="ECO:0000256" key="1">
    <source>
        <dbReference type="SAM" id="Phobius"/>
    </source>
</evidence>
<accession>A0ABU8MRH8</accession>
<proteinExistence type="predicted"/>
<gene>
    <name evidence="2" type="ORF">WCD74_19235</name>
</gene>
<name>A0ABU8MRH8_9PSEU</name>
<keyword evidence="3" id="KW-1185">Reference proteome</keyword>
<feature type="transmembrane region" description="Helical" evidence="1">
    <location>
        <begin position="61"/>
        <end position="85"/>
    </location>
</feature>